<dbReference type="GO" id="GO:0050313">
    <property type="term" value="F:sulfur dioxygenase activity"/>
    <property type="evidence" value="ECO:0007669"/>
    <property type="project" value="InterPro"/>
</dbReference>
<dbReference type="GO" id="GO:0004792">
    <property type="term" value="F:thiosulfate-cyanide sulfurtransferase activity"/>
    <property type="evidence" value="ECO:0007669"/>
    <property type="project" value="InterPro"/>
</dbReference>
<dbReference type="SMART" id="SM00849">
    <property type="entry name" value="Lactamase_B"/>
    <property type="match status" value="1"/>
</dbReference>
<reference evidence="3" key="1">
    <citation type="submission" date="2020-02" db="EMBL/GenBank/DDBJ databases">
        <authorList>
            <person name="Meier V. D."/>
        </authorList>
    </citation>
    <scope>NUCLEOTIDE SEQUENCE</scope>
    <source>
        <strain evidence="3">AVDCRST_MAG56</strain>
    </source>
</reference>
<dbReference type="PROSITE" id="PS50206">
    <property type="entry name" value="RHODANESE_3"/>
    <property type="match status" value="2"/>
</dbReference>
<dbReference type="Gene3D" id="3.60.15.10">
    <property type="entry name" value="Ribonuclease Z/Hydroxyacylglutathione hydrolase-like"/>
    <property type="match status" value="1"/>
</dbReference>
<dbReference type="AlphaFoldDB" id="A0A6J4ID32"/>
<dbReference type="Pfam" id="PF00581">
    <property type="entry name" value="Rhodanese"/>
    <property type="match status" value="2"/>
</dbReference>
<dbReference type="InterPro" id="IPR036866">
    <property type="entry name" value="RibonucZ/Hydroxyglut_hydro"/>
</dbReference>
<protein>
    <submittedName>
        <fullName evidence="3">MBL-fold metallo-hydrolase superfamily</fullName>
    </submittedName>
</protein>
<dbReference type="PROSITE" id="PS00380">
    <property type="entry name" value="RHODANESE_1"/>
    <property type="match status" value="1"/>
</dbReference>
<dbReference type="SUPFAM" id="SSF52821">
    <property type="entry name" value="Rhodanese/Cell cycle control phosphatase"/>
    <property type="match status" value="2"/>
</dbReference>
<dbReference type="Gene3D" id="3.40.250.10">
    <property type="entry name" value="Rhodanese-like domain"/>
    <property type="match status" value="2"/>
</dbReference>
<keyword evidence="3" id="KW-0378">Hydrolase</keyword>
<accession>A0A6J4ID32</accession>
<proteinExistence type="predicted"/>
<sequence>MMLTDRNMTIEQMYTGCLAQGAYYLASGGEAAVVDPLREIKPYLERAESDGVRIKYIFETHFHADFVSGHVDLARATGATIVYGPSARPGFEAHIARDGEVFAIGRMRVRVLHTPGHTLESVCYLVQDEAGNDHALLTGDTLFIGDVGRPDLAQQGGRLTQEDLAGMLFNSLRGKIMPLGDHVLVYPAHGAGSACGKNMSKETVSTLGEQKKHNYALRADMTREEFIAEVLHGLQPPPAYFPQNVQLNKGGYEDIDQVLQRGLTPLPVAAFAEAAGRPGVLLLDTRKPEVFARGFVPGAVNIGLDGSFAPWVGALIPDLRQPLLLVTEPGREEETVTRLSRVGYDQVAGYLAGGFEAWQGAGRTVGTVPSVAAGAFADLYRAAPPVVVDVRKPAEFAAGHLPGAVNLPLDTLGEHLAQFPKDQPVYVHCAGGYRSMIACSVLKARGWDNLTNIAGGFAAMTQAGLPAVQEEAASAK</sequence>
<dbReference type="InterPro" id="IPR001279">
    <property type="entry name" value="Metallo-B-lactamas"/>
</dbReference>
<dbReference type="InterPro" id="IPR044528">
    <property type="entry name" value="POD-like_MBL-fold"/>
</dbReference>
<dbReference type="GO" id="GO:0016787">
    <property type="term" value="F:hydrolase activity"/>
    <property type="evidence" value="ECO:0007669"/>
    <property type="project" value="UniProtKB-KW"/>
</dbReference>
<dbReference type="PANTHER" id="PTHR43084:SF1">
    <property type="entry name" value="PERSULFIDE DIOXYGENASE ETHE1, MITOCHONDRIAL"/>
    <property type="match status" value="1"/>
</dbReference>
<dbReference type="InterPro" id="IPR051682">
    <property type="entry name" value="Mito_Persulfide_Diox"/>
</dbReference>
<evidence type="ECO:0000259" key="2">
    <source>
        <dbReference type="PROSITE" id="PS50206"/>
    </source>
</evidence>
<dbReference type="GO" id="GO:0006749">
    <property type="term" value="P:glutathione metabolic process"/>
    <property type="evidence" value="ECO:0007669"/>
    <property type="project" value="InterPro"/>
</dbReference>
<dbReference type="CDD" id="cd07724">
    <property type="entry name" value="POD-like_MBL-fold"/>
    <property type="match status" value="1"/>
</dbReference>
<dbReference type="EMBL" id="CADCTQ010000168">
    <property type="protein sequence ID" value="CAA9248585.1"/>
    <property type="molecule type" value="Genomic_DNA"/>
</dbReference>
<gene>
    <name evidence="3" type="ORF">AVDCRST_MAG56-2014</name>
</gene>
<dbReference type="GO" id="GO:0046872">
    <property type="term" value="F:metal ion binding"/>
    <property type="evidence" value="ECO:0007669"/>
    <property type="project" value="UniProtKB-KW"/>
</dbReference>
<dbReference type="CDD" id="cd00158">
    <property type="entry name" value="RHOD"/>
    <property type="match status" value="2"/>
</dbReference>
<evidence type="ECO:0000256" key="1">
    <source>
        <dbReference type="ARBA" id="ARBA00022723"/>
    </source>
</evidence>
<dbReference type="InterPro" id="IPR001763">
    <property type="entry name" value="Rhodanese-like_dom"/>
</dbReference>
<feature type="domain" description="Rhodanese" evidence="2">
    <location>
        <begin position="381"/>
        <end position="469"/>
    </location>
</feature>
<organism evidence="3">
    <name type="scientific">uncultured Cytophagales bacterium</name>
    <dbReference type="NCBI Taxonomy" id="158755"/>
    <lineage>
        <taxon>Bacteria</taxon>
        <taxon>Pseudomonadati</taxon>
        <taxon>Bacteroidota</taxon>
        <taxon>Sphingobacteriia</taxon>
        <taxon>Sphingobacteriales</taxon>
        <taxon>environmental samples</taxon>
    </lineage>
</organism>
<keyword evidence="1" id="KW-0479">Metal-binding</keyword>
<dbReference type="InterPro" id="IPR001307">
    <property type="entry name" value="Thiosulphate_STrfase_CS"/>
</dbReference>
<dbReference type="GO" id="GO:0070813">
    <property type="term" value="P:hydrogen sulfide metabolic process"/>
    <property type="evidence" value="ECO:0007669"/>
    <property type="project" value="TreeGrafter"/>
</dbReference>
<dbReference type="SUPFAM" id="SSF56281">
    <property type="entry name" value="Metallo-hydrolase/oxidoreductase"/>
    <property type="match status" value="1"/>
</dbReference>
<evidence type="ECO:0000313" key="3">
    <source>
        <dbReference type="EMBL" id="CAA9248585.1"/>
    </source>
</evidence>
<feature type="domain" description="Rhodanese" evidence="2">
    <location>
        <begin position="276"/>
        <end position="367"/>
    </location>
</feature>
<dbReference type="FunFam" id="3.60.15.10:FF:000030">
    <property type="entry name" value="Metallo-beta-lactamase family protein"/>
    <property type="match status" value="1"/>
</dbReference>
<dbReference type="PANTHER" id="PTHR43084">
    <property type="entry name" value="PERSULFIDE DIOXYGENASE ETHE1"/>
    <property type="match status" value="1"/>
</dbReference>
<dbReference type="Pfam" id="PF00753">
    <property type="entry name" value="Lactamase_B"/>
    <property type="match status" value="1"/>
</dbReference>
<dbReference type="SMART" id="SM00450">
    <property type="entry name" value="RHOD"/>
    <property type="match status" value="2"/>
</dbReference>
<dbReference type="InterPro" id="IPR036873">
    <property type="entry name" value="Rhodanese-like_dom_sf"/>
</dbReference>
<name>A0A6J4ID32_9SPHI</name>